<dbReference type="EMBL" id="BTSY01000001">
    <property type="protein sequence ID" value="GMT09981.1"/>
    <property type="molecule type" value="Genomic_DNA"/>
</dbReference>
<keyword evidence="2" id="KW-1185">Reference proteome</keyword>
<evidence type="ECO:0000313" key="2">
    <source>
        <dbReference type="Proteomes" id="UP001432322"/>
    </source>
</evidence>
<comment type="caution">
    <text evidence="1">The sequence shown here is derived from an EMBL/GenBank/DDBJ whole genome shotgun (WGS) entry which is preliminary data.</text>
</comment>
<dbReference type="AlphaFoldDB" id="A0AAV5UU10"/>
<gene>
    <name evidence="1" type="ORF">PFISCL1PPCAC_1278</name>
</gene>
<protein>
    <recommendedName>
        <fullName evidence="3">Ribosomal protein</fullName>
    </recommendedName>
</protein>
<proteinExistence type="predicted"/>
<organism evidence="1 2">
    <name type="scientific">Pristionchus fissidentatus</name>
    <dbReference type="NCBI Taxonomy" id="1538716"/>
    <lineage>
        <taxon>Eukaryota</taxon>
        <taxon>Metazoa</taxon>
        <taxon>Ecdysozoa</taxon>
        <taxon>Nematoda</taxon>
        <taxon>Chromadorea</taxon>
        <taxon>Rhabditida</taxon>
        <taxon>Rhabditina</taxon>
        <taxon>Diplogasteromorpha</taxon>
        <taxon>Diplogasteroidea</taxon>
        <taxon>Neodiplogasteridae</taxon>
        <taxon>Pristionchus</taxon>
    </lineage>
</organism>
<accession>A0AAV5UU10</accession>
<sequence length="111" mass="12751">MTEGKGGIVPQLSEENIDFEIGRDLVERTHVLYMHFDVHLDTFLRLWQHLGVIGRDRTHNRTLGHCSLRAFSPFCPRLGKDGEEKKEKGASHCVIEVKRSRRRGEGGQKLE</sequence>
<reference evidence="1" key="1">
    <citation type="submission" date="2023-10" db="EMBL/GenBank/DDBJ databases">
        <title>Genome assembly of Pristionchus species.</title>
        <authorList>
            <person name="Yoshida K."/>
            <person name="Sommer R.J."/>
        </authorList>
    </citation>
    <scope>NUCLEOTIDE SEQUENCE</scope>
    <source>
        <strain evidence="1">RS5133</strain>
    </source>
</reference>
<evidence type="ECO:0000313" key="1">
    <source>
        <dbReference type="EMBL" id="GMT09981.1"/>
    </source>
</evidence>
<name>A0AAV5UU10_9BILA</name>
<dbReference type="Proteomes" id="UP001432322">
    <property type="component" value="Unassembled WGS sequence"/>
</dbReference>
<evidence type="ECO:0008006" key="3">
    <source>
        <dbReference type="Google" id="ProtNLM"/>
    </source>
</evidence>